<dbReference type="Proteomes" id="UP000612899">
    <property type="component" value="Unassembled WGS sequence"/>
</dbReference>
<keyword evidence="2" id="KW-1185">Reference proteome</keyword>
<sequence length="69" mass="7544">MAEFARPFRITYPDGIPEDEVLHGVQFPDGACIVRMPRGGFHAAIPFEFLGEVLDMEHAVVEWADGGGA</sequence>
<dbReference type="RefSeq" id="WP_203911166.1">
    <property type="nucleotide sequence ID" value="NZ_BONY01000036.1"/>
</dbReference>
<reference evidence="1" key="1">
    <citation type="submission" date="2021-01" db="EMBL/GenBank/DDBJ databases">
        <title>Whole genome shotgun sequence of Rhizocola hellebori NBRC 109834.</title>
        <authorList>
            <person name="Komaki H."/>
            <person name="Tamura T."/>
        </authorList>
    </citation>
    <scope>NUCLEOTIDE SEQUENCE</scope>
    <source>
        <strain evidence="1">NBRC 109834</strain>
    </source>
</reference>
<dbReference type="AlphaFoldDB" id="A0A8J3VI96"/>
<protein>
    <submittedName>
        <fullName evidence="1">Uncharacterized protein</fullName>
    </submittedName>
</protein>
<organism evidence="1 2">
    <name type="scientific">Rhizocola hellebori</name>
    <dbReference type="NCBI Taxonomy" id="1392758"/>
    <lineage>
        <taxon>Bacteria</taxon>
        <taxon>Bacillati</taxon>
        <taxon>Actinomycetota</taxon>
        <taxon>Actinomycetes</taxon>
        <taxon>Micromonosporales</taxon>
        <taxon>Micromonosporaceae</taxon>
        <taxon>Rhizocola</taxon>
    </lineage>
</organism>
<accession>A0A8J3VI96</accession>
<gene>
    <name evidence="1" type="ORF">Rhe02_54420</name>
</gene>
<proteinExistence type="predicted"/>
<evidence type="ECO:0000313" key="1">
    <source>
        <dbReference type="EMBL" id="GIH07375.1"/>
    </source>
</evidence>
<comment type="caution">
    <text evidence="1">The sequence shown here is derived from an EMBL/GenBank/DDBJ whole genome shotgun (WGS) entry which is preliminary data.</text>
</comment>
<evidence type="ECO:0000313" key="2">
    <source>
        <dbReference type="Proteomes" id="UP000612899"/>
    </source>
</evidence>
<name>A0A8J3VI96_9ACTN</name>
<dbReference type="EMBL" id="BONY01000036">
    <property type="protein sequence ID" value="GIH07375.1"/>
    <property type="molecule type" value="Genomic_DNA"/>
</dbReference>